<dbReference type="PANTHER" id="PTHR38394">
    <property type="entry name" value="NEUROFILAMENT LIGHT PROTEIN"/>
    <property type="match status" value="1"/>
</dbReference>
<sequence length="860" mass="96619">MEEEMDSLFEGMVLFNPSQLALDQDQQNHHQEQQQQQDHQGNHHDPINPPPPIPIDAPTTTASTADSESTTSSLNSNSHSSSQPLDENLFSDLTIVAPLETLPQSQNSSSTSSISTTTTTTRAIPSISRQVSRKKKRAGLRIGYGRDGSRDAYSHFSPSDLDSDSHSIQSDALDDLPHTEDHNLVSPTPTKIDHHDDDDNHTATQVQQEEQHEEKEVQEEQQEAREEQEEQQEAKEVEEEKGELSLEDIKAQIAEKLKGARELVASVSAARKESIRRRRKAAENVNVALIKHRELEKELEEACEAEDFERAERVSDSLAAAEEEKQSSLIALREAEAQSDANESNMQEDLKESIRRRRKAAENVNVALIKHRELEKELEEACEAEDFERAERVSDSLAAAEEEKQSSLIALREAEAQSDANESNMQEALQAQIAAEELCVSLLHNFATTAEVASSKEMDKWLSSTEALEVKKMEVEIESHLINEAREVFNNSIELLIEDDRKEQELLCSKKDMLRNELEELLELVKQKEKEISENDSKIKEVEERIGNVVSGFQEMKSNIDAKCDNLQSSLSTMELESEALSEKKKEINEFLKQEEEKGAKLRELASASAEEAQTYQETVELRKTLMSSMLNSREDKMRLVKAEEKLSEDVQVLQQEVSTARASLQELSARKSNIQQDLASFKQRILFINKRVPEVEAEKKIAAAARNFKEAARIAAEAKSLSVEKEGIQIDMETTNSELEKLEEEIKDTVNRLQDTEGLILSKEKEVAMARFQRLLLIAGAATAERNAALEFGDLEEANLLLAEAEAADSEAKKLQPIYNFKVEEFENLPKHFISMELVSNLGRKQLAELAAVVSSSPS</sequence>
<dbReference type="AlphaFoldDB" id="A0AAW0KEP9"/>
<feature type="domain" description="UVR" evidence="3">
    <location>
        <begin position="293"/>
        <end position="324"/>
    </location>
</feature>
<feature type="compositionally biased region" description="Low complexity" evidence="2">
    <location>
        <begin position="56"/>
        <end position="82"/>
    </location>
</feature>
<dbReference type="Pfam" id="PF02151">
    <property type="entry name" value="UVR"/>
    <property type="match status" value="2"/>
</dbReference>
<proteinExistence type="predicted"/>
<dbReference type="EMBL" id="PKMF04000326">
    <property type="protein sequence ID" value="KAK7837594.1"/>
    <property type="molecule type" value="Genomic_DNA"/>
</dbReference>
<evidence type="ECO:0000313" key="5">
    <source>
        <dbReference type="Proteomes" id="UP000237347"/>
    </source>
</evidence>
<dbReference type="PROSITE" id="PS50151">
    <property type="entry name" value="UVR"/>
    <property type="match status" value="2"/>
</dbReference>
<evidence type="ECO:0000259" key="3">
    <source>
        <dbReference type="PROSITE" id="PS50151"/>
    </source>
</evidence>
<keyword evidence="1" id="KW-0175">Coiled coil</keyword>
<dbReference type="PANTHER" id="PTHR38394:SF1">
    <property type="entry name" value="NEUROFILAMENT LIGHT PROTEIN"/>
    <property type="match status" value="1"/>
</dbReference>
<feature type="compositionally biased region" description="Low complexity" evidence="2">
    <location>
        <begin position="108"/>
        <end position="128"/>
    </location>
</feature>
<comment type="caution">
    <text evidence="4">The sequence shown here is derived from an EMBL/GenBank/DDBJ whole genome shotgun (WGS) entry which is preliminary data.</text>
</comment>
<feature type="coiled-coil region" evidence="1">
    <location>
        <begin position="637"/>
        <end position="685"/>
    </location>
</feature>
<feature type="domain" description="UVR" evidence="3">
    <location>
        <begin position="372"/>
        <end position="403"/>
    </location>
</feature>
<feature type="coiled-coil region" evidence="1">
    <location>
        <begin position="726"/>
        <end position="760"/>
    </location>
</feature>
<evidence type="ECO:0000256" key="1">
    <source>
        <dbReference type="SAM" id="Coils"/>
    </source>
</evidence>
<feature type="region of interest" description="Disordered" evidence="2">
    <location>
        <begin position="1"/>
        <end position="246"/>
    </location>
</feature>
<reference evidence="4 5" key="1">
    <citation type="journal article" date="2018" name="Sci. Data">
        <title>The draft genome sequence of cork oak.</title>
        <authorList>
            <person name="Ramos A.M."/>
            <person name="Usie A."/>
            <person name="Barbosa P."/>
            <person name="Barros P.M."/>
            <person name="Capote T."/>
            <person name="Chaves I."/>
            <person name="Simoes F."/>
            <person name="Abreu I."/>
            <person name="Carrasquinho I."/>
            <person name="Faro C."/>
            <person name="Guimaraes J.B."/>
            <person name="Mendonca D."/>
            <person name="Nobrega F."/>
            <person name="Rodrigues L."/>
            <person name="Saibo N.J.M."/>
            <person name="Varela M.C."/>
            <person name="Egas C."/>
            <person name="Matos J."/>
            <person name="Miguel C.M."/>
            <person name="Oliveira M.M."/>
            <person name="Ricardo C.P."/>
            <person name="Goncalves S."/>
        </authorList>
    </citation>
    <scope>NUCLEOTIDE SEQUENCE [LARGE SCALE GENOMIC DNA]</scope>
    <source>
        <strain evidence="5">cv. HL8</strain>
    </source>
</reference>
<accession>A0AAW0KEP9</accession>
<feature type="compositionally biased region" description="Basic and acidic residues" evidence="2">
    <location>
        <begin position="191"/>
        <end position="201"/>
    </location>
</feature>
<feature type="compositionally biased region" description="Acidic residues" evidence="2">
    <location>
        <begin position="216"/>
        <end position="241"/>
    </location>
</feature>
<gene>
    <name evidence="4" type="ORF">CFP56_021122</name>
</gene>
<organism evidence="4 5">
    <name type="scientific">Quercus suber</name>
    <name type="common">Cork oak</name>
    <dbReference type="NCBI Taxonomy" id="58331"/>
    <lineage>
        <taxon>Eukaryota</taxon>
        <taxon>Viridiplantae</taxon>
        <taxon>Streptophyta</taxon>
        <taxon>Embryophyta</taxon>
        <taxon>Tracheophyta</taxon>
        <taxon>Spermatophyta</taxon>
        <taxon>Magnoliopsida</taxon>
        <taxon>eudicotyledons</taxon>
        <taxon>Gunneridae</taxon>
        <taxon>Pentapetalae</taxon>
        <taxon>rosids</taxon>
        <taxon>fabids</taxon>
        <taxon>Fagales</taxon>
        <taxon>Fagaceae</taxon>
        <taxon>Quercus</taxon>
    </lineage>
</organism>
<name>A0AAW0KEP9_QUESU</name>
<dbReference type="Proteomes" id="UP000237347">
    <property type="component" value="Unassembled WGS sequence"/>
</dbReference>
<dbReference type="InterPro" id="IPR001943">
    <property type="entry name" value="UVR_dom"/>
</dbReference>
<protein>
    <recommendedName>
        <fullName evidence="3">UVR domain-containing protein</fullName>
    </recommendedName>
</protein>
<keyword evidence="5" id="KW-1185">Reference proteome</keyword>
<feature type="coiled-coil region" evidence="1">
    <location>
        <begin position="511"/>
        <end position="598"/>
    </location>
</feature>
<evidence type="ECO:0000313" key="4">
    <source>
        <dbReference type="EMBL" id="KAK7837594.1"/>
    </source>
</evidence>
<evidence type="ECO:0000256" key="2">
    <source>
        <dbReference type="SAM" id="MobiDB-lite"/>
    </source>
</evidence>
<feature type="coiled-coil region" evidence="1">
    <location>
        <begin position="278"/>
        <end position="431"/>
    </location>
</feature>